<organism evidence="1 2">
    <name type="scientific">Nelumbo nucifera</name>
    <name type="common">Sacred lotus</name>
    <dbReference type="NCBI Taxonomy" id="4432"/>
    <lineage>
        <taxon>Eukaryota</taxon>
        <taxon>Viridiplantae</taxon>
        <taxon>Streptophyta</taxon>
        <taxon>Embryophyta</taxon>
        <taxon>Tracheophyta</taxon>
        <taxon>Spermatophyta</taxon>
        <taxon>Magnoliopsida</taxon>
        <taxon>Proteales</taxon>
        <taxon>Nelumbonaceae</taxon>
        <taxon>Nelumbo</taxon>
    </lineage>
</organism>
<evidence type="ECO:0000313" key="2">
    <source>
        <dbReference type="RefSeq" id="XP_010246562.1"/>
    </source>
</evidence>
<sequence length="116" mass="12700">MAKQKIVVKVSLQSAKDRSKAMRTVVGVSGVETAALQGDDKNQIAVIGEGIDSIELTTSLRKKFGYADLLTVGPDEKKEEKKEEKKDTPVPVVCPPVWPPVFTPIYQEPDPNCCIM</sequence>
<dbReference type="AlphaFoldDB" id="A0A1U7ZEW8"/>
<dbReference type="eggNOG" id="KOG0017">
    <property type="taxonomic scope" value="Eukaryota"/>
</dbReference>
<dbReference type="OrthoDB" id="692882at2759"/>
<protein>
    <submittedName>
        <fullName evidence="2">Uncharacterized protein LOC104589819</fullName>
    </submittedName>
</protein>
<dbReference type="InParanoid" id="A0A1U7ZEW8"/>
<gene>
    <name evidence="2" type="primary">LOC104589819</name>
</gene>
<dbReference type="STRING" id="4432.A0A1U7ZEW8"/>
<dbReference type="Gene3D" id="3.30.70.100">
    <property type="match status" value="1"/>
</dbReference>
<dbReference type="Proteomes" id="UP000189703">
    <property type="component" value="Unplaced"/>
</dbReference>
<dbReference type="PANTHER" id="PTHR46371">
    <property type="entry name" value="OS04G0464100 PROTEIN"/>
    <property type="match status" value="1"/>
</dbReference>
<reference evidence="2" key="1">
    <citation type="submission" date="2025-08" db="UniProtKB">
        <authorList>
            <consortium name="RefSeq"/>
        </authorList>
    </citation>
    <scope>IDENTIFICATION</scope>
</reference>
<dbReference type="RefSeq" id="XP_010246562.1">
    <property type="nucleotide sequence ID" value="XM_010248260.1"/>
</dbReference>
<evidence type="ECO:0000313" key="1">
    <source>
        <dbReference type="Proteomes" id="UP000189703"/>
    </source>
</evidence>
<dbReference type="KEGG" id="nnu:104589819"/>
<accession>A0A1U7ZEW8</accession>
<keyword evidence="1" id="KW-1185">Reference proteome</keyword>
<dbReference type="InterPro" id="IPR044296">
    <property type="entry name" value="HIPP46"/>
</dbReference>
<name>A0A1U7ZEW8_NELNU</name>
<proteinExistence type="predicted"/>
<dbReference type="GeneID" id="104589819"/>
<dbReference type="OMA" id="KYIACET"/>